<sequence>MANLTEIQTAPGSQASAIANVQTLVRKRASSAGMGADLQLVCDAINANSANLTVVVTAHDSAAPTLAWAAPATDLPPGSA</sequence>
<dbReference type="EMBL" id="CP001016">
    <property type="protein sequence ID" value="ACB96932.1"/>
    <property type="molecule type" value="Genomic_DNA"/>
</dbReference>
<reference evidence="1 2" key="2">
    <citation type="journal article" date="2010" name="J. Bacteriol.">
        <title>Complete genome sequence of Beijerinckia indica subsp. indica.</title>
        <authorList>
            <person name="Tamas I."/>
            <person name="Dedysh S.N."/>
            <person name="Liesack W."/>
            <person name="Stott M.B."/>
            <person name="Alam M."/>
            <person name="Murrell J.C."/>
            <person name="Dunfield P.F."/>
        </authorList>
    </citation>
    <scope>NUCLEOTIDE SEQUENCE [LARGE SCALE GENOMIC DNA]</scope>
    <source>
        <strain evidence="2">ATCC 9039 / DSM 1715 / NCIMB 8712</strain>
    </source>
</reference>
<name>B2IE01_BEII9</name>
<protein>
    <submittedName>
        <fullName evidence="1">Uncharacterized protein</fullName>
    </submittedName>
</protein>
<proteinExistence type="predicted"/>
<dbReference type="HOGENOM" id="CLU_2582612_0_0_5"/>
<dbReference type="STRING" id="395963.Bind_3375"/>
<dbReference type="AlphaFoldDB" id="B2IE01"/>
<reference evidence="2" key="1">
    <citation type="submission" date="2008-03" db="EMBL/GenBank/DDBJ databases">
        <title>Complete sequence of chromosome of Beijerinckia indica subsp. indica ATCC 9039.</title>
        <authorList>
            <consortium name="US DOE Joint Genome Institute"/>
            <person name="Copeland A."/>
            <person name="Lucas S."/>
            <person name="Lapidus A."/>
            <person name="Glavina del Rio T."/>
            <person name="Dalin E."/>
            <person name="Tice H."/>
            <person name="Bruce D."/>
            <person name="Goodwin L."/>
            <person name="Pitluck S."/>
            <person name="LaButti K."/>
            <person name="Schmutz J."/>
            <person name="Larimer F."/>
            <person name="Land M."/>
            <person name="Hauser L."/>
            <person name="Kyrpides N."/>
            <person name="Mikhailova N."/>
            <person name="Dunfield P.F."/>
            <person name="Dedysh S.N."/>
            <person name="Liesack W."/>
            <person name="Saw J.H."/>
            <person name="Alam M."/>
            <person name="Chen Y."/>
            <person name="Murrell J.C."/>
            <person name="Richardson P."/>
        </authorList>
    </citation>
    <scope>NUCLEOTIDE SEQUENCE [LARGE SCALE GENOMIC DNA]</scope>
    <source>
        <strain evidence="2">ATCC 9039 / DSM 1715 / NCIMB 8712</strain>
    </source>
</reference>
<organism evidence="1 2">
    <name type="scientific">Beijerinckia indica subsp. indica (strain ATCC 9039 / DSM 1715 / NCIMB 8712)</name>
    <dbReference type="NCBI Taxonomy" id="395963"/>
    <lineage>
        <taxon>Bacteria</taxon>
        <taxon>Pseudomonadati</taxon>
        <taxon>Pseudomonadota</taxon>
        <taxon>Alphaproteobacteria</taxon>
        <taxon>Hyphomicrobiales</taxon>
        <taxon>Beijerinckiaceae</taxon>
        <taxon>Beijerinckia</taxon>
    </lineage>
</organism>
<dbReference type="RefSeq" id="WP_012386280.1">
    <property type="nucleotide sequence ID" value="NC_010581.1"/>
</dbReference>
<accession>B2IE01</accession>
<keyword evidence="2" id="KW-1185">Reference proteome</keyword>
<evidence type="ECO:0000313" key="1">
    <source>
        <dbReference type="EMBL" id="ACB96932.1"/>
    </source>
</evidence>
<dbReference type="KEGG" id="bid:Bind_3375"/>
<evidence type="ECO:0000313" key="2">
    <source>
        <dbReference type="Proteomes" id="UP000001695"/>
    </source>
</evidence>
<gene>
    <name evidence="1" type="ordered locus">Bind_3375</name>
</gene>
<dbReference type="Proteomes" id="UP000001695">
    <property type="component" value="Chromosome"/>
</dbReference>